<evidence type="ECO:0000259" key="7">
    <source>
        <dbReference type="PROSITE" id="PS50600"/>
    </source>
</evidence>
<name>A0AB40B979_DIOCR</name>
<feature type="compositionally biased region" description="Low complexity" evidence="6">
    <location>
        <begin position="164"/>
        <end position="175"/>
    </location>
</feature>
<evidence type="ECO:0000313" key="8">
    <source>
        <dbReference type="Proteomes" id="UP001515500"/>
    </source>
</evidence>
<dbReference type="Pfam" id="PF02902">
    <property type="entry name" value="Peptidase_C48"/>
    <property type="match status" value="1"/>
</dbReference>
<feature type="region of interest" description="Disordered" evidence="6">
    <location>
        <begin position="157"/>
        <end position="180"/>
    </location>
</feature>
<feature type="compositionally biased region" description="Basic residues" evidence="6">
    <location>
        <begin position="925"/>
        <end position="940"/>
    </location>
</feature>
<evidence type="ECO:0000256" key="5">
    <source>
        <dbReference type="ARBA" id="ARBA00057729"/>
    </source>
</evidence>
<dbReference type="AlphaFoldDB" id="A0AB40B979"/>
<organism evidence="8 9">
    <name type="scientific">Dioscorea cayennensis subsp. rotundata</name>
    <name type="common">White Guinea yam</name>
    <name type="synonym">Dioscorea rotundata</name>
    <dbReference type="NCBI Taxonomy" id="55577"/>
    <lineage>
        <taxon>Eukaryota</taxon>
        <taxon>Viridiplantae</taxon>
        <taxon>Streptophyta</taxon>
        <taxon>Embryophyta</taxon>
        <taxon>Tracheophyta</taxon>
        <taxon>Spermatophyta</taxon>
        <taxon>Magnoliopsida</taxon>
        <taxon>Liliopsida</taxon>
        <taxon>Dioscoreales</taxon>
        <taxon>Dioscoreaceae</taxon>
        <taxon>Dioscorea</taxon>
    </lineage>
</organism>
<protein>
    <submittedName>
        <fullName evidence="9">Probable ubiquitin-like-specific protease 2B</fullName>
    </submittedName>
</protein>
<accession>A0AB40B979</accession>
<dbReference type="Gene3D" id="3.30.310.130">
    <property type="entry name" value="Ubiquitin-related"/>
    <property type="match status" value="1"/>
</dbReference>
<dbReference type="Proteomes" id="UP001515500">
    <property type="component" value="Chromosome 1"/>
</dbReference>
<reference evidence="8" key="1">
    <citation type="submission" date="2025-05" db="UniProtKB">
        <authorList>
            <consortium name="RefSeq"/>
        </authorList>
    </citation>
    <scope>NUCLEOTIDE SEQUENCE [LARGE SCALE GENOMIC DNA]</scope>
</reference>
<comment type="similarity">
    <text evidence="1">Belongs to the peptidase C48 family.</text>
</comment>
<feature type="compositionally biased region" description="Basic and acidic residues" evidence="6">
    <location>
        <begin position="838"/>
        <end position="855"/>
    </location>
</feature>
<dbReference type="RefSeq" id="XP_039123226.1">
    <property type="nucleotide sequence ID" value="XM_039267292.1"/>
</dbReference>
<dbReference type="InterPro" id="IPR003653">
    <property type="entry name" value="Peptidase_C48_C"/>
</dbReference>
<evidence type="ECO:0000256" key="6">
    <source>
        <dbReference type="SAM" id="MobiDB-lite"/>
    </source>
</evidence>
<evidence type="ECO:0000313" key="9">
    <source>
        <dbReference type="RefSeq" id="XP_039123226.1"/>
    </source>
</evidence>
<feature type="compositionally biased region" description="Polar residues" evidence="6">
    <location>
        <begin position="768"/>
        <end position="788"/>
    </location>
</feature>
<dbReference type="GO" id="GO:0008234">
    <property type="term" value="F:cysteine-type peptidase activity"/>
    <property type="evidence" value="ECO:0007669"/>
    <property type="project" value="InterPro"/>
</dbReference>
<reference evidence="9" key="2">
    <citation type="submission" date="2025-08" db="UniProtKB">
        <authorList>
            <consortium name="RefSeq"/>
        </authorList>
    </citation>
    <scope>IDENTIFICATION</scope>
</reference>
<dbReference type="GO" id="GO:0006508">
    <property type="term" value="P:proteolysis"/>
    <property type="evidence" value="ECO:0007669"/>
    <property type="project" value="UniProtKB-KW"/>
</dbReference>
<dbReference type="InterPro" id="IPR057375">
    <property type="entry name" value="ULP2A/B_PH"/>
</dbReference>
<gene>
    <name evidence="9" type="primary">LOC120259841</name>
</gene>
<dbReference type="PROSITE" id="PS50600">
    <property type="entry name" value="ULP_PROTEASE"/>
    <property type="match status" value="1"/>
</dbReference>
<evidence type="ECO:0000256" key="2">
    <source>
        <dbReference type="ARBA" id="ARBA00022670"/>
    </source>
</evidence>
<dbReference type="PANTHER" id="PTHR47764:SF2">
    <property type="entry name" value="UBIQUITIN-LIKE PROTEASE FAMILY PROFILE DOMAIN-CONTAINING PROTEIN"/>
    <property type="match status" value="1"/>
</dbReference>
<feature type="compositionally biased region" description="Polar residues" evidence="6">
    <location>
        <begin position="879"/>
        <end position="890"/>
    </location>
</feature>
<dbReference type="PANTHER" id="PTHR47764">
    <property type="entry name" value="UBIQUITIN-LIKE-SPECIFIC PROTEASE 2B-RELATED"/>
    <property type="match status" value="1"/>
</dbReference>
<keyword evidence="2 9" id="KW-0645">Protease</keyword>
<dbReference type="InterPro" id="IPR038765">
    <property type="entry name" value="Papain-like_cys_pep_sf"/>
</dbReference>
<feature type="compositionally biased region" description="Acidic residues" evidence="6">
    <location>
        <begin position="895"/>
        <end position="905"/>
    </location>
</feature>
<feature type="region of interest" description="Disordered" evidence="6">
    <location>
        <begin position="754"/>
        <end position="947"/>
    </location>
</feature>
<comment type="function">
    <text evidence="5">Protease that catalyzes two essential functions in the SUMO pathway: processing of full-length SUMOs to their mature forms and deconjugation of SUMO from targeted proteins.</text>
</comment>
<keyword evidence="8" id="KW-1185">Reference proteome</keyword>
<dbReference type="FunFam" id="3.30.310.130:FF:000006">
    <property type="entry name" value="Probable ubiquitin-like-specific protease 2B"/>
    <property type="match status" value="1"/>
</dbReference>
<dbReference type="Gene3D" id="1.10.418.20">
    <property type="match status" value="1"/>
</dbReference>
<keyword evidence="4" id="KW-0378">Hydrolase</keyword>
<keyword evidence="3" id="KW-0833">Ubl conjugation pathway</keyword>
<proteinExistence type="inferred from homology"/>
<feature type="compositionally biased region" description="Polar residues" evidence="6">
    <location>
        <begin position="860"/>
        <end position="869"/>
    </location>
</feature>
<evidence type="ECO:0000256" key="3">
    <source>
        <dbReference type="ARBA" id="ARBA00022786"/>
    </source>
</evidence>
<dbReference type="SUPFAM" id="SSF54001">
    <property type="entry name" value="Cysteine proteinases"/>
    <property type="match status" value="1"/>
</dbReference>
<dbReference type="Pfam" id="PF25352">
    <property type="entry name" value="PH_ULP"/>
    <property type="match status" value="1"/>
</dbReference>
<feature type="domain" description="Ubiquitin-like protease family profile" evidence="7">
    <location>
        <begin position="367"/>
        <end position="561"/>
    </location>
</feature>
<sequence length="947" mass="105828">MKGSSQDLSVYDFDEEEAAVEAASGKLMRRFVSKLPSKNDDAINKYAFLQAFTSGMNNEQKDVTDIMCMDLHDRDNAGTSFAIDTPERNPASTEEISGMDAIVASSSSHDNHNHACVDEYEQGSLLGADSLVVRDSLAEISAENKLLVERKAVDLTSDDEDESWTSSRSPSTPSSDLEENRGDLNCFASYSCCPTFEDMENVESAVTVFADYLIYENMSYGESQITFFSDCIKFECYDARASDEKVVLKWEITDVIHITCQWSRSVDAVLIKFQLGATVPDTEKMHAAPDVTELTISVVDSYWPDKEQKIMSLSASYQDVWNALPGDGLPWDDEAIGRNMCLSKDYFEEIAEPFEDVVYPKGDPDAVSISKRDIELLQPDTFINDTIIDFYIKYLKNNIEPTEKHRFHFFNSFFFRKLADLDKNPGCNSEGRAAFLRVRKWTRKVNIFEKDYIFIPVNFNLHWSLLVICHPGEVTNLKDVDTKESSKIPCILHMDSIKGSHSGLKNIIQSYLCEEWKEKHPESSEDDASKLSNLRFVSLELPQQENSFDCGLFLLHYVELFLKEAPVDFSPFKMVKKHSNFLNVDWFLSAEASLKRSFIRKLIYELLKESSHEETPGAYGSNHHPVETEDNGIDQEPAKFISEQCKSAHTGRVAAFSTECSDHAPELTVTLQKSECTISPIVENVNANVQSVSQVMGTDFSSPNSEDLATQICTTSCSMRDVEVHETSWNSLPERNEPVQEHNVASDQQVVENLGHSSPENDSYAPDSRTSTSSYKPESSVEDSQCINGSVADEGESNCEGSQEAEITGNDAQGHEDQQGIETETEIVVRSCDGSESDGSKGNKTDNTKEEDRNAENCPEVNTINNTESGGDCDGPPSHQDNLIVSSSCQYIEVPGDDSSQDEDGAAASKKRDESGTEADQQPNKRQKVIHPAGRRRTRSFTRDHEP</sequence>
<evidence type="ECO:0000256" key="4">
    <source>
        <dbReference type="ARBA" id="ARBA00022801"/>
    </source>
</evidence>
<evidence type="ECO:0000256" key="1">
    <source>
        <dbReference type="ARBA" id="ARBA00005234"/>
    </source>
</evidence>
<dbReference type="GeneID" id="120259841"/>